<reference evidence="2 3" key="1">
    <citation type="submission" date="2023-11" db="EMBL/GenBank/DDBJ databases">
        <title>Draft genome sequence and annotation of the polyextremotolerant black yeast-like fungus Aureobasidium pullulans NRRL 62042.</title>
        <authorList>
            <person name="Dielentheis-Frenken M.R.E."/>
            <person name="Wibberg D."/>
            <person name="Blank L.M."/>
            <person name="Tiso T."/>
        </authorList>
    </citation>
    <scope>NUCLEOTIDE SEQUENCE [LARGE SCALE GENOMIC DNA]</scope>
    <source>
        <strain evidence="2 3">NRRL 62042</strain>
    </source>
</reference>
<evidence type="ECO:0000313" key="3">
    <source>
        <dbReference type="Proteomes" id="UP001341245"/>
    </source>
</evidence>
<proteinExistence type="predicted"/>
<organism evidence="2 3">
    <name type="scientific">Aureobasidium pullulans</name>
    <name type="common">Black yeast</name>
    <name type="synonym">Pullularia pullulans</name>
    <dbReference type="NCBI Taxonomy" id="5580"/>
    <lineage>
        <taxon>Eukaryota</taxon>
        <taxon>Fungi</taxon>
        <taxon>Dikarya</taxon>
        <taxon>Ascomycota</taxon>
        <taxon>Pezizomycotina</taxon>
        <taxon>Dothideomycetes</taxon>
        <taxon>Dothideomycetidae</taxon>
        <taxon>Dothideales</taxon>
        <taxon>Saccotheciaceae</taxon>
        <taxon>Aureobasidium</taxon>
    </lineage>
</organism>
<dbReference type="CDD" id="cd18186">
    <property type="entry name" value="BTB_POZ_ZBTB_KLHL-like"/>
    <property type="match status" value="1"/>
</dbReference>
<gene>
    <name evidence="2" type="ORF">QM012_000967</name>
</gene>
<dbReference type="Pfam" id="PF00651">
    <property type="entry name" value="BTB"/>
    <property type="match status" value="1"/>
</dbReference>
<sequence length="224" mass="25055">MDDEGFISGQYGNSSVFDNSKDSDIILKCGAKRFYAHRAILRLWSPFFARSLNSGFPVAESAVFEIDVDDHAAHKPFCALLKHMYGMPFGEHPANESQQCEKSQSGLEHCIRVYMAADKYDIPSARLAAVNSAQDYLAVSDFPEEYPHVPEEIAKICGPGAPQLADGAMRKSLFEWVRDKFDLISQDPNFAEKIKDGSLLDAELNTKLLFELGAKLRRQKTMGR</sequence>
<keyword evidence="3" id="KW-1185">Reference proteome</keyword>
<comment type="caution">
    <text evidence="2">The sequence shown here is derived from an EMBL/GenBank/DDBJ whole genome shotgun (WGS) entry which is preliminary data.</text>
</comment>
<dbReference type="InterPro" id="IPR011333">
    <property type="entry name" value="SKP1/BTB/POZ_sf"/>
</dbReference>
<feature type="domain" description="BTB" evidence="1">
    <location>
        <begin position="23"/>
        <end position="85"/>
    </location>
</feature>
<dbReference type="EMBL" id="JASGXD010000010">
    <property type="protein sequence ID" value="KAK6003122.1"/>
    <property type="molecule type" value="Genomic_DNA"/>
</dbReference>
<dbReference type="SMART" id="SM00225">
    <property type="entry name" value="BTB"/>
    <property type="match status" value="1"/>
</dbReference>
<protein>
    <recommendedName>
        <fullName evidence="1">BTB domain-containing protein</fullName>
    </recommendedName>
</protein>
<dbReference type="Gene3D" id="3.30.710.10">
    <property type="entry name" value="Potassium Channel Kv1.1, Chain A"/>
    <property type="match status" value="1"/>
</dbReference>
<dbReference type="InterPro" id="IPR000210">
    <property type="entry name" value="BTB/POZ_dom"/>
</dbReference>
<evidence type="ECO:0000313" key="2">
    <source>
        <dbReference type="EMBL" id="KAK6003122.1"/>
    </source>
</evidence>
<accession>A0ABR0TFB0</accession>
<name>A0ABR0TFB0_AURPU</name>
<dbReference type="SUPFAM" id="SSF54695">
    <property type="entry name" value="POZ domain"/>
    <property type="match status" value="1"/>
</dbReference>
<dbReference type="PROSITE" id="PS50097">
    <property type="entry name" value="BTB"/>
    <property type="match status" value="1"/>
</dbReference>
<dbReference type="Proteomes" id="UP001341245">
    <property type="component" value="Unassembled WGS sequence"/>
</dbReference>
<evidence type="ECO:0000259" key="1">
    <source>
        <dbReference type="PROSITE" id="PS50097"/>
    </source>
</evidence>